<feature type="transmembrane region" description="Helical" evidence="15">
    <location>
        <begin position="163"/>
        <end position="182"/>
    </location>
</feature>
<reference evidence="19" key="1">
    <citation type="submission" date="2016-10" db="EMBL/GenBank/DDBJ databases">
        <authorList>
            <person name="Varghese N."/>
            <person name="Submissions S."/>
        </authorList>
    </citation>
    <scope>NUCLEOTIDE SEQUENCE [LARGE SCALE GENOMIC DNA]</scope>
    <source>
        <strain evidence="19">Gh-105</strain>
    </source>
</reference>
<dbReference type="STRING" id="582675.SAMN05192565_11251"/>
<dbReference type="InterPro" id="IPR005467">
    <property type="entry name" value="His_kinase_dom"/>
</dbReference>
<dbReference type="SMART" id="SM00387">
    <property type="entry name" value="HATPase_c"/>
    <property type="match status" value="1"/>
</dbReference>
<keyword evidence="8 15" id="KW-0812">Transmembrane</keyword>
<dbReference type="RefSeq" id="WP_056355122.1">
    <property type="nucleotide sequence ID" value="NZ_FOPM01000012.1"/>
</dbReference>
<evidence type="ECO:0000256" key="7">
    <source>
        <dbReference type="ARBA" id="ARBA00022679"/>
    </source>
</evidence>
<dbReference type="PANTHER" id="PTHR44936:SF5">
    <property type="entry name" value="SENSOR HISTIDINE KINASE ENVZ"/>
    <property type="match status" value="1"/>
</dbReference>
<dbReference type="Proteomes" id="UP000199229">
    <property type="component" value="Unassembled WGS sequence"/>
</dbReference>
<organism evidence="18 19">
    <name type="scientific">Methylobacterium gossipiicola</name>
    <dbReference type="NCBI Taxonomy" id="582675"/>
    <lineage>
        <taxon>Bacteria</taxon>
        <taxon>Pseudomonadati</taxon>
        <taxon>Pseudomonadota</taxon>
        <taxon>Alphaproteobacteria</taxon>
        <taxon>Hyphomicrobiales</taxon>
        <taxon>Methylobacteriaceae</taxon>
        <taxon>Methylobacterium</taxon>
    </lineage>
</organism>
<evidence type="ECO:0000256" key="5">
    <source>
        <dbReference type="ARBA" id="ARBA00022519"/>
    </source>
</evidence>
<dbReference type="InterPro" id="IPR050980">
    <property type="entry name" value="2C_sensor_his_kinase"/>
</dbReference>
<evidence type="ECO:0000256" key="11">
    <source>
        <dbReference type="ARBA" id="ARBA00022840"/>
    </source>
</evidence>
<evidence type="ECO:0000256" key="15">
    <source>
        <dbReference type="SAM" id="Phobius"/>
    </source>
</evidence>
<evidence type="ECO:0000259" key="17">
    <source>
        <dbReference type="PROSITE" id="PS50885"/>
    </source>
</evidence>
<dbReference type="Gene3D" id="1.10.287.130">
    <property type="match status" value="1"/>
</dbReference>
<dbReference type="InterPro" id="IPR036097">
    <property type="entry name" value="HisK_dim/P_sf"/>
</dbReference>
<keyword evidence="11" id="KW-0067">ATP-binding</keyword>
<dbReference type="SUPFAM" id="SSF55874">
    <property type="entry name" value="ATPase domain of HSP90 chaperone/DNA topoisomerase II/histidine kinase"/>
    <property type="match status" value="1"/>
</dbReference>
<dbReference type="Pfam" id="PF00672">
    <property type="entry name" value="HAMP"/>
    <property type="match status" value="1"/>
</dbReference>
<dbReference type="GO" id="GO:0005886">
    <property type="term" value="C:plasma membrane"/>
    <property type="evidence" value="ECO:0007669"/>
    <property type="project" value="UniProtKB-SubCell"/>
</dbReference>
<evidence type="ECO:0000259" key="16">
    <source>
        <dbReference type="PROSITE" id="PS50109"/>
    </source>
</evidence>
<dbReference type="GO" id="GO:0000155">
    <property type="term" value="F:phosphorelay sensor kinase activity"/>
    <property type="evidence" value="ECO:0007669"/>
    <property type="project" value="InterPro"/>
</dbReference>
<keyword evidence="4" id="KW-1003">Cell membrane</keyword>
<keyword evidence="7" id="KW-0808">Transferase</keyword>
<dbReference type="InterPro" id="IPR004358">
    <property type="entry name" value="Sig_transdc_His_kin-like_C"/>
</dbReference>
<dbReference type="InterPro" id="IPR003661">
    <property type="entry name" value="HisK_dim/P_dom"/>
</dbReference>
<keyword evidence="19" id="KW-1185">Reference proteome</keyword>
<name>A0A1I2UWQ5_9HYPH</name>
<dbReference type="Pfam" id="PF02518">
    <property type="entry name" value="HATPase_c"/>
    <property type="match status" value="1"/>
</dbReference>
<evidence type="ECO:0000256" key="8">
    <source>
        <dbReference type="ARBA" id="ARBA00022692"/>
    </source>
</evidence>
<keyword evidence="10 18" id="KW-0418">Kinase</keyword>
<evidence type="ECO:0000256" key="4">
    <source>
        <dbReference type="ARBA" id="ARBA00022475"/>
    </source>
</evidence>
<comment type="catalytic activity">
    <reaction evidence="1">
        <text>ATP + protein L-histidine = ADP + protein N-phospho-L-histidine.</text>
        <dbReference type="EC" id="2.7.13.3"/>
    </reaction>
</comment>
<keyword evidence="6" id="KW-0597">Phosphoprotein</keyword>
<dbReference type="Pfam" id="PF00512">
    <property type="entry name" value="HisKA"/>
    <property type="match status" value="1"/>
</dbReference>
<evidence type="ECO:0000256" key="2">
    <source>
        <dbReference type="ARBA" id="ARBA00004429"/>
    </source>
</evidence>
<evidence type="ECO:0000313" key="18">
    <source>
        <dbReference type="EMBL" id="SFG81554.1"/>
    </source>
</evidence>
<evidence type="ECO:0000256" key="1">
    <source>
        <dbReference type="ARBA" id="ARBA00000085"/>
    </source>
</evidence>
<keyword evidence="13" id="KW-0902">Two-component regulatory system</keyword>
<dbReference type="PANTHER" id="PTHR44936">
    <property type="entry name" value="SENSOR PROTEIN CREC"/>
    <property type="match status" value="1"/>
</dbReference>
<evidence type="ECO:0000256" key="10">
    <source>
        <dbReference type="ARBA" id="ARBA00022777"/>
    </source>
</evidence>
<gene>
    <name evidence="18" type="ORF">SAMN05192565_11251</name>
</gene>
<dbReference type="Gene3D" id="3.30.565.10">
    <property type="entry name" value="Histidine kinase-like ATPase, C-terminal domain"/>
    <property type="match status" value="1"/>
</dbReference>
<sequence>MSRLALLARSLEARTVAVLLLAILTVHGGALLLYRQSAAAAADDAFARQVANQLTLAREAVLRRPSSERDAEAKALSSPHFELGWSKTSPLRQDQAGDPAMWSLRSRMVASEPSLGPGLALAMGGGGEAIHEEDLAGALALVDGSFLTFHSAHAPSLARLGSWAYLATAMAILVGVAAVVLIHRIAGPLRDLTRATGEIGHGKVVPVREAGPDETREIARALNAMQERIHRLVTERTQALAAVSHDLRTPIARLRLRLDGLPEGQEFRGMGSDLDEMQAMVDSTLAYLRGDADPEPRQVTNVASILMSIADASSDAGRDVSYTGPGRALATVRPVALRRALDNVVDNAVRYGTRACVSLAVDVGELLLTVEDDGPGIAPDEVAKAFEPFTRLEASRNRNTGGTGLGLTIARRIVEAEGGRIVLGNRAEGGLRVQISLPRSNR</sequence>
<dbReference type="SMART" id="SM00304">
    <property type="entry name" value="HAMP"/>
    <property type="match status" value="1"/>
</dbReference>
<dbReference type="SUPFAM" id="SSF47384">
    <property type="entry name" value="Homodimeric domain of signal transducing histidine kinase"/>
    <property type="match status" value="1"/>
</dbReference>
<dbReference type="InterPro" id="IPR036890">
    <property type="entry name" value="HATPase_C_sf"/>
</dbReference>
<dbReference type="CDD" id="cd06225">
    <property type="entry name" value="HAMP"/>
    <property type="match status" value="1"/>
</dbReference>
<dbReference type="InterPro" id="IPR003594">
    <property type="entry name" value="HATPase_dom"/>
</dbReference>
<evidence type="ECO:0000256" key="3">
    <source>
        <dbReference type="ARBA" id="ARBA00012438"/>
    </source>
</evidence>
<evidence type="ECO:0000256" key="9">
    <source>
        <dbReference type="ARBA" id="ARBA00022741"/>
    </source>
</evidence>
<evidence type="ECO:0000256" key="13">
    <source>
        <dbReference type="ARBA" id="ARBA00023012"/>
    </source>
</evidence>
<dbReference type="PROSITE" id="PS50885">
    <property type="entry name" value="HAMP"/>
    <property type="match status" value="1"/>
</dbReference>
<keyword evidence="14 15" id="KW-0472">Membrane</keyword>
<keyword evidence="5" id="KW-0997">Cell inner membrane</keyword>
<dbReference type="GO" id="GO:0005524">
    <property type="term" value="F:ATP binding"/>
    <property type="evidence" value="ECO:0007669"/>
    <property type="project" value="UniProtKB-KW"/>
</dbReference>
<dbReference type="PROSITE" id="PS50109">
    <property type="entry name" value="HIS_KIN"/>
    <property type="match status" value="1"/>
</dbReference>
<dbReference type="EMBL" id="FOPM01000012">
    <property type="protein sequence ID" value="SFG81554.1"/>
    <property type="molecule type" value="Genomic_DNA"/>
</dbReference>
<dbReference type="SMART" id="SM00388">
    <property type="entry name" value="HisKA"/>
    <property type="match status" value="1"/>
</dbReference>
<evidence type="ECO:0000256" key="14">
    <source>
        <dbReference type="ARBA" id="ARBA00023136"/>
    </source>
</evidence>
<feature type="domain" description="Histidine kinase" evidence="16">
    <location>
        <begin position="242"/>
        <end position="441"/>
    </location>
</feature>
<evidence type="ECO:0000256" key="12">
    <source>
        <dbReference type="ARBA" id="ARBA00022989"/>
    </source>
</evidence>
<proteinExistence type="predicted"/>
<comment type="subcellular location">
    <subcellularLocation>
        <location evidence="2">Cell inner membrane</location>
        <topology evidence="2">Multi-pass membrane protein</topology>
    </subcellularLocation>
</comment>
<evidence type="ECO:0000256" key="6">
    <source>
        <dbReference type="ARBA" id="ARBA00022553"/>
    </source>
</evidence>
<dbReference type="PRINTS" id="PR00344">
    <property type="entry name" value="BCTRLSENSOR"/>
</dbReference>
<dbReference type="EC" id="2.7.13.3" evidence="3"/>
<keyword evidence="9" id="KW-0547">Nucleotide-binding</keyword>
<dbReference type="InterPro" id="IPR003660">
    <property type="entry name" value="HAMP_dom"/>
</dbReference>
<dbReference type="CDD" id="cd00082">
    <property type="entry name" value="HisKA"/>
    <property type="match status" value="1"/>
</dbReference>
<dbReference type="AlphaFoldDB" id="A0A1I2UWQ5"/>
<protein>
    <recommendedName>
        <fullName evidence="3">histidine kinase</fullName>
        <ecNumber evidence="3">2.7.13.3</ecNumber>
    </recommendedName>
</protein>
<feature type="domain" description="HAMP" evidence="17">
    <location>
        <begin position="183"/>
        <end position="234"/>
    </location>
</feature>
<accession>A0A1I2UWQ5</accession>
<evidence type="ECO:0000313" key="19">
    <source>
        <dbReference type="Proteomes" id="UP000199229"/>
    </source>
</evidence>
<keyword evidence="12 15" id="KW-1133">Transmembrane helix</keyword>